<dbReference type="Proteomes" id="UP001529338">
    <property type="component" value="Unassembled WGS sequence"/>
</dbReference>
<feature type="compositionally biased region" description="Low complexity" evidence="1">
    <location>
        <begin position="16"/>
        <end position="34"/>
    </location>
</feature>
<keyword evidence="4" id="KW-1185">Reference proteome</keyword>
<feature type="compositionally biased region" description="Basic and acidic residues" evidence="1">
    <location>
        <begin position="201"/>
        <end position="221"/>
    </location>
</feature>
<evidence type="ECO:0000313" key="4">
    <source>
        <dbReference type="Proteomes" id="UP001529338"/>
    </source>
</evidence>
<gene>
    <name evidence="3" type="ORF">QRT04_15630</name>
</gene>
<protein>
    <submittedName>
        <fullName evidence="3">Trp biosynthesis-associated membrane protein</fullName>
    </submittedName>
</protein>
<feature type="transmembrane region" description="Helical" evidence="2">
    <location>
        <begin position="83"/>
        <end position="104"/>
    </location>
</feature>
<proteinExistence type="predicted"/>
<dbReference type="EMBL" id="JAUCGQ010000003">
    <property type="protein sequence ID" value="MDM7856368.1"/>
    <property type="molecule type" value="Genomic_DNA"/>
</dbReference>
<name>A0ABT7SJL3_9CELL</name>
<keyword evidence="2" id="KW-0472">Membrane</keyword>
<feature type="transmembrane region" description="Helical" evidence="2">
    <location>
        <begin position="111"/>
        <end position="131"/>
    </location>
</feature>
<feature type="transmembrane region" description="Helical" evidence="2">
    <location>
        <begin position="42"/>
        <end position="63"/>
    </location>
</feature>
<evidence type="ECO:0000256" key="1">
    <source>
        <dbReference type="SAM" id="MobiDB-lite"/>
    </source>
</evidence>
<feature type="transmembrane region" description="Helical" evidence="2">
    <location>
        <begin position="159"/>
        <end position="178"/>
    </location>
</feature>
<evidence type="ECO:0000256" key="2">
    <source>
        <dbReference type="SAM" id="Phobius"/>
    </source>
</evidence>
<comment type="caution">
    <text evidence="3">The sequence shown here is derived from an EMBL/GenBank/DDBJ whole genome shotgun (WGS) entry which is preliminary data.</text>
</comment>
<feature type="region of interest" description="Disordered" evidence="1">
    <location>
        <begin position="1"/>
        <end position="35"/>
    </location>
</feature>
<evidence type="ECO:0000313" key="3">
    <source>
        <dbReference type="EMBL" id="MDM7856368.1"/>
    </source>
</evidence>
<dbReference type="InterPro" id="IPR019051">
    <property type="entry name" value="Trp_biosyn_TM_oprn/chp"/>
</dbReference>
<keyword evidence="2" id="KW-0812">Transmembrane</keyword>
<accession>A0ABT7SJL3</accession>
<keyword evidence="2" id="KW-1133">Transmembrane helix</keyword>
<dbReference type="Pfam" id="PF09534">
    <property type="entry name" value="Trp_oprn_chp"/>
    <property type="match status" value="1"/>
</dbReference>
<organism evidence="3 4">
    <name type="scientific">Cellulomonas alba</name>
    <dbReference type="NCBI Taxonomy" id="3053467"/>
    <lineage>
        <taxon>Bacteria</taxon>
        <taxon>Bacillati</taxon>
        <taxon>Actinomycetota</taxon>
        <taxon>Actinomycetes</taxon>
        <taxon>Micrococcales</taxon>
        <taxon>Cellulomonadaceae</taxon>
        <taxon>Cellulomonas</taxon>
    </lineage>
</organism>
<dbReference type="RefSeq" id="WP_289456531.1">
    <property type="nucleotide sequence ID" value="NZ_JAUCGQ010000003.1"/>
</dbReference>
<reference evidence="3 4" key="1">
    <citation type="submission" date="2023-06" db="EMBL/GenBank/DDBJ databases">
        <title>Cellulomonas sp. MW4 Whole genome sequence.</title>
        <authorList>
            <person name="Park S."/>
        </authorList>
    </citation>
    <scope>NUCLEOTIDE SEQUENCE [LARGE SCALE GENOMIC DNA]</scope>
    <source>
        <strain evidence="3 4">MW4</strain>
    </source>
</reference>
<sequence>MTPQPPEGARATPVDAEAPGAGGSSPAVPGPTRRAGGRRGRAVLLLLLLAGATAVSALPTWFVAHGTEALHGTVDVRVSGTDAAPAVLAAALVLAASALAAALVGRAGRWVVALVVAVAGVLVVAATIGVVRDPVASVHEAVAGATGVGQVVGGVTTTAWPWVAVTLGAVAVVVGAWLPRAARAWARPSRRHEQAAAPARGAERPDERSAWDALSRGEDPT</sequence>
<feature type="region of interest" description="Disordered" evidence="1">
    <location>
        <begin position="188"/>
        <end position="221"/>
    </location>
</feature>